<protein>
    <submittedName>
        <fullName evidence="1">Uncharacterized protein</fullName>
    </submittedName>
</protein>
<accession>A0AAX4IXG6</accession>
<evidence type="ECO:0000313" key="1">
    <source>
        <dbReference type="EMBL" id="WQF87999.1"/>
    </source>
</evidence>
<reference evidence="2" key="1">
    <citation type="journal article" date="2023" name="bioRxiv">
        <title>Complete genome of the Medicago anthracnose fungus, Colletotrichum destructivum, reveals a mini-chromosome-like region within a core chromosome.</title>
        <authorList>
            <person name="Lapalu N."/>
            <person name="Simon A."/>
            <person name="Lu A."/>
            <person name="Plaumann P.-L."/>
            <person name="Amselem J."/>
            <person name="Pigne S."/>
            <person name="Auger A."/>
            <person name="Koch C."/>
            <person name="Dallery J.-F."/>
            <person name="O'Connell R.J."/>
        </authorList>
    </citation>
    <scope>NUCLEOTIDE SEQUENCE [LARGE SCALE GENOMIC DNA]</scope>
    <source>
        <strain evidence="2">CBS 520.97</strain>
    </source>
</reference>
<keyword evidence="2" id="KW-1185">Reference proteome</keyword>
<dbReference type="GeneID" id="87949513"/>
<sequence length="475" mass="55044">MMDPFNKLPAELRTKIFISTWCPRTNLQLIQASPAMLQQFAVSKEYIVRKLLASDFDNGMIQDAIAIILFPSKSTADFKILARHHCRSWATQQFTNPLYQPLESGNHDLINKISKLHTVLMFYVEDYLTKATAVFPSREYESLPSQTEPQLRFKGQAVGSRFNAANLTGLERKRLLRAFLRYQLNSLMDEDIQEPFQEALYQHSGREFQLWDLQAILCVGIYLKSLYGAMFAHCSDSWLPGPMSGSTSSQPRGLLNQDILYVKPEAYASNMGCKDPFVAQSLSDYGFDLVTVLLRPARAGPPGRDRLKKWFMDFPPRNVFRWRDSHYFQRGYDSLGAVKEDSQKGPGMYQMLHSRIIPNHYTLAATYQQRAWVFFDDARFYPSPSPDAHPHFPTENQTLNEHFQNTKEYEDWRDYPWQARARHRSQKWHNEQRGTSPEKTKIEDYQDSGMEKGCQFSLPNIVDGKLGSTLRPFWQ</sequence>
<dbReference type="RefSeq" id="XP_062785220.1">
    <property type="nucleotide sequence ID" value="XM_062929169.1"/>
</dbReference>
<evidence type="ECO:0000313" key="2">
    <source>
        <dbReference type="Proteomes" id="UP001322277"/>
    </source>
</evidence>
<dbReference type="EMBL" id="CP137312">
    <property type="protein sequence ID" value="WQF87999.1"/>
    <property type="molecule type" value="Genomic_DNA"/>
</dbReference>
<dbReference type="Proteomes" id="UP001322277">
    <property type="component" value="Chromosome 8"/>
</dbReference>
<gene>
    <name evidence="1" type="ORF">CDEST_13013</name>
</gene>
<organism evidence="1 2">
    <name type="scientific">Colletotrichum destructivum</name>
    <dbReference type="NCBI Taxonomy" id="34406"/>
    <lineage>
        <taxon>Eukaryota</taxon>
        <taxon>Fungi</taxon>
        <taxon>Dikarya</taxon>
        <taxon>Ascomycota</taxon>
        <taxon>Pezizomycotina</taxon>
        <taxon>Sordariomycetes</taxon>
        <taxon>Hypocreomycetidae</taxon>
        <taxon>Glomerellales</taxon>
        <taxon>Glomerellaceae</taxon>
        <taxon>Colletotrichum</taxon>
        <taxon>Colletotrichum destructivum species complex</taxon>
    </lineage>
</organism>
<dbReference type="KEGG" id="cdet:87949513"/>
<dbReference type="AlphaFoldDB" id="A0AAX4IXG6"/>
<proteinExistence type="predicted"/>
<name>A0AAX4IXG6_9PEZI</name>